<keyword evidence="1" id="KW-1133">Transmembrane helix</keyword>
<evidence type="ECO:0000256" key="1">
    <source>
        <dbReference type="SAM" id="Phobius"/>
    </source>
</evidence>
<dbReference type="GO" id="GO:0016020">
    <property type="term" value="C:membrane"/>
    <property type="evidence" value="ECO:0007669"/>
    <property type="project" value="TreeGrafter"/>
</dbReference>
<comment type="caution">
    <text evidence="3">The sequence shown here is derived from an EMBL/GenBank/DDBJ whole genome shotgun (WGS) entry which is preliminary data.</text>
</comment>
<feature type="transmembrane region" description="Helical" evidence="1">
    <location>
        <begin position="115"/>
        <end position="134"/>
    </location>
</feature>
<evidence type="ECO:0000313" key="4">
    <source>
        <dbReference type="Proteomes" id="UP000649617"/>
    </source>
</evidence>
<keyword evidence="1" id="KW-0472">Membrane</keyword>
<feature type="transmembrane region" description="Helical" evidence="1">
    <location>
        <begin position="141"/>
        <end position="157"/>
    </location>
</feature>
<evidence type="ECO:0000256" key="2">
    <source>
        <dbReference type="SAM" id="SignalP"/>
    </source>
</evidence>
<organism evidence="3 4">
    <name type="scientific">Symbiodinium pilosum</name>
    <name type="common">Dinoflagellate</name>
    <dbReference type="NCBI Taxonomy" id="2952"/>
    <lineage>
        <taxon>Eukaryota</taxon>
        <taxon>Sar</taxon>
        <taxon>Alveolata</taxon>
        <taxon>Dinophyceae</taxon>
        <taxon>Suessiales</taxon>
        <taxon>Symbiodiniaceae</taxon>
        <taxon>Symbiodinium</taxon>
    </lineage>
</organism>
<gene>
    <name evidence="3" type="primary">Scn10a</name>
    <name evidence="3" type="ORF">SPIL2461_LOCUS11232</name>
</gene>
<proteinExistence type="predicted"/>
<feature type="non-terminal residue" evidence="3">
    <location>
        <position position="248"/>
    </location>
</feature>
<keyword evidence="2" id="KW-0732">Signal</keyword>
<feature type="signal peptide" evidence="2">
    <location>
        <begin position="1"/>
        <end position="21"/>
    </location>
</feature>
<feature type="transmembrane region" description="Helical" evidence="1">
    <location>
        <begin position="74"/>
        <end position="100"/>
    </location>
</feature>
<feature type="chain" id="PRO_5032351825" evidence="2">
    <location>
        <begin position="22"/>
        <end position="248"/>
    </location>
</feature>
<evidence type="ECO:0000313" key="3">
    <source>
        <dbReference type="EMBL" id="CAE7456504.1"/>
    </source>
</evidence>
<feature type="non-terminal residue" evidence="3">
    <location>
        <position position="1"/>
    </location>
</feature>
<keyword evidence="1" id="KW-0812">Transmembrane</keyword>
<dbReference type="Proteomes" id="UP000649617">
    <property type="component" value="Unassembled WGS sequence"/>
</dbReference>
<dbReference type="OrthoDB" id="417867at2759"/>
<dbReference type="EMBL" id="CAJNIZ010021890">
    <property type="protein sequence ID" value="CAE7456504.1"/>
    <property type="molecule type" value="Genomic_DNA"/>
</dbReference>
<keyword evidence="4" id="KW-1185">Reference proteome</keyword>
<feature type="transmembrane region" description="Helical" evidence="1">
    <location>
        <begin position="193"/>
        <end position="215"/>
    </location>
</feature>
<dbReference type="PANTHER" id="PTHR12242">
    <property type="entry name" value="OS02G0130600 PROTEIN-RELATED"/>
    <property type="match status" value="1"/>
</dbReference>
<reference evidence="3" key="1">
    <citation type="submission" date="2021-02" db="EMBL/GenBank/DDBJ databases">
        <authorList>
            <person name="Dougan E. K."/>
            <person name="Rhodes N."/>
            <person name="Thang M."/>
            <person name="Chan C."/>
        </authorList>
    </citation>
    <scope>NUCLEOTIDE SEQUENCE</scope>
</reference>
<accession>A0A812RUM1</accession>
<feature type="transmembrane region" description="Helical" evidence="1">
    <location>
        <begin position="31"/>
        <end position="53"/>
    </location>
</feature>
<dbReference type="AlphaFoldDB" id="A0A812RUM1"/>
<name>A0A812RUM1_SYMPI</name>
<sequence length="248" mass="28203">WFRMAFAAIFVVHTLWHMVQGIWIDGEAGFYFIYFARHSLILQTVDMLLLFYLSVKGKDKAQELDESASSTPCLARAAVVISSLSVPLSLAVVCAHWVFINPVWDLKQAPDYLEIYAHFINCVLLLVSLFVSRVPFSWKHGGWLAIYAALYLVWTYIDHSLRIGIRTQCYGGNCDCIICPMHAVLNWDKEGTAVAGTLVVGVGVLVVVITCGFLVRQRDRLDTQEDLKEWDKKKQEQLLLMQQAEEEE</sequence>
<protein>
    <submittedName>
        <fullName evidence="3">Scn10a protein</fullName>
    </submittedName>
</protein>